<dbReference type="FunFam" id="1.10.8.270:FF:000014">
    <property type="entry name" value="Putative TBC1 domain family member 2B"/>
    <property type="match status" value="1"/>
</dbReference>
<dbReference type="InterPro" id="IPR035969">
    <property type="entry name" value="Rab-GAP_TBC_sf"/>
</dbReference>
<dbReference type="InterPro" id="IPR001849">
    <property type="entry name" value="PH_domain"/>
</dbReference>
<dbReference type="InterPro" id="IPR050302">
    <property type="entry name" value="Rab_GAP_TBC_domain"/>
</dbReference>
<dbReference type="CDD" id="cd01265">
    <property type="entry name" value="PH_TBC1D2A"/>
    <property type="match status" value="1"/>
</dbReference>
<dbReference type="GO" id="GO:0031410">
    <property type="term" value="C:cytoplasmic vesicle"/>
    <property type="evidence" value="ECO:0007669"/>
    <property type="project" value="UniProtKB-ARBA"/>
</dbReference>
<feature type="coiled-coil region" evidence="3">
    <location>
        <begin position="467"/>
        <end position="494"/>
    </location>
</feature>
<dbReference type="FunFam" id="1.10.472.80:FF:000018">
    <property type="entry name" value="TBC1 domain family member 2B"/>
    <property type="match status" value="1"/>
</dbReference>
<dbReference type="FunFam" id="2.30.29.30:FF:000248">
    <property type="entry name" value="TBC1 domain family member 2A isoform X1"/>
    <property type="match status" value="1"/>
</dbReference>
<dbReference type="EMBL" id="JAGTTL010000029">
    <property type="protein sequence ID" value="KAK6298989.1"/>
    <property type="molecule type" value="Genomic_DNA"/>
</dbReference>
<feature type="region of interest" description="Disordered" evidence="4">
    <location>
        <begin position="350"/>
        <end position="412"/>
    </location>
</feature>
<evidence type="ECO:0000256" key="2">
    <source>
        <dbReference type="ARBA" id="ARBA00023054"/>
    </source>
</evidence>
<dbReference type="Pfam" id="PF00566">
    <property type="entry name" value="RabGAP-TBC"/>
    <property type="match status" value="1"/>
</dbReference>
<dbReference type="Gene3D" id="1.10.8.270">
    <property type="entry name" value="putative rabgap domain of human tbc1 domain family member 14 like domains"/>
    <property type="match status" value="1"/>
</dbReference>
<dbReference type="SUPFAM" id="SSF47923">
    <property type="entry name" value="Ypt/Rab-GAP domain of gyp1p"/>
    <property type="match status" value="2"/>
</dbReference>
<keyword evidence="1" id="KW-0343">GTPase activation</keyword>
<sequence>MSTVPVSVRTEKHCGVPGPCSSEQRWLFINLKFRITPYLASYLTKKEKTFFATANKQRRRARLSVMEGEDPEGNPSTASSHSLPPQAEAVSPADEDDCITTRGNSEETAEHTNSMGQPSQDHQSEGVPAKTAATDNNQSQSATTMDNQVQQQPTESLSNTKLCGYLLKQGGPMKSWKSRWFTYEEKKSQLFYYRMAQDVTSLGKIELCSATFGYPLQGEHGTFHIQTPERTFVLKADNQEAMMYWLQQLQLKRWQNRDQITGESTRHCTDHQRPEGQGELPTSCPDYFLPTMKTPPGLLGEEAANLPAPVQRAPLSNFSLKHPLIEIQNSMHSLFYKRSSQELSRSVFHLEAPPPWTPPNPSKTPSQTAQDRLGPRTPVDPPTPTTTAASRGKTRGSSATMPTVLREAATDKTTRLQQEKHMLAEEVKAQKELVWLLHKALEAAQLEKRTCTEFLAAECEQERLELLRHRERHAADLQCRLEELKAKEEGLRKSLAQRDAHVAELQENVTLMMAKNHAKQEVILKLSEQVAACMTDPRRTVSTTNGLEVQTFHQLQEDTENLKDDIEAYKIQNKFLNSEIYQLTKLWRNSSEQEKSLMVKCAYLEARNCQIESHYLGVLRKLQESKALEPGQHEAVRNLIEDALQGDLNDILKLNPVREHDEYGFKIIPDYEVEDMKLLAKIQDLEIRSHNLLRQEAGVRPLLDRWAQYLGGRLADDLYPSQELKFLLRCGVPREYRPQVWRWVVRARTRSLRERHPDRYEQLCQKSLTSPHQASRQIQLDLHRTLTTNQRFSSPSSPALQQLQRILLAFSWQNPTIGYCQGLNRLAAIALLVLESEEDAFWCLVAVVEVIMPHDYYTKTLIASQVDQRVLKDFMAEKMPRLTAHFEEHSVDVSLITFNWFLVVFVESLPSDILLRVWDAFLYEGTKVIFRYALALFKYKEEEILNIHDNVEIYQYLRFFTKTISDGRKLTNIAFSDMNPFPMKLLRNRRALHLECLQGELRELEAQQREFVTESAERKDKDLDTILVSEDDEEL</sequence>
<dbReference type="InterPro" id="IPR000195">
    <property type="entry name" value="Rab-GAP-TBC_dom"/>
</dbReference>
<dbReference type="GO" id="GO:0031267">
    <property type="term" value="F:small GTPase binding"/>
    <property type="evidence" value="ECO:0007669"/>
    <property type="project" value="TreeGrafter"/>
</dbReference>
<dbReference type="PANTHER" id="PTHR47219:SF20">
    <property type="entry name" value="TBC1 DOMAIN FAMILY MEMBER 2B"/>
    <property type="match status" value="1"/>
</dbReference>
<feature type="region of interest" description="Disordered" evidence="4">
    <location>
        <begin position="61"/>
        <end position="156"/>
    </location>
</feature>
<evidence type="ECO:0000313" key="8">
    <source>
        <dbReference type="Proteomes" id="UP001356427"/>
    </source>
</evidence>
<feature type="compositionally biased region" description="Polar residues" evidence="4">
    <location>
        <begin position="74"/>
        <end position="83"/>
    </location>
</feature>
<dbReference type="Gene3D" id="2.30.29.30">
    <property type="entry name" value="Pleckstrin-homology domain (PH domain)/Phosphotyrosine-binding domain (PTB)"/>
    <property type="match status" value="1"/>
</dbReference>
<evidence type="ECO:0000256" key="4">
    <source>
        <dbReference type="SAM" id="MobiDB-lite"/>
    </source>
</evidence>
<name>A0AAN8KQA2_9TELE</name>
<comment type="caution">
    <text evidence="7">The sequence shown here is derived from an EMBL/GenBank/DDBJ whole genome shotgun (WGS) entry which is preliminary data.</text>
</comment>
<dbReference type="Gene3D" id="1.10.472.80">
    <property type="entry name" value="Ypt/Rab-GAP domain of gyp1p, domain 3"/>
    <property type="match status" value="1"/>
</dbReference>
<dbReference type="GO" id="GO:0005829">
    <property type="term" value="C:cytosol"/>
    <property type="evidence" value="ECO:0007669"/>
    <property type="project" value="UniProtKB-ARBA"/>
</dbReference>
<reference evidence="7 8" key="1">
    <citation type="submission" date="2021-04" db="EMBL/GenBank/DDBJ databases">
        <authorList>
            <person name="De Guttry C."/>
            <person name="Zahm M."/>
            <person name="Klopp C."/>
            <person name="Cabau C."/>
            <person name="Louis A."/>
            <person name="Berthelot C."/>
            <person name="Parey E."/>
            <person name="Roest Crollius H."/>
            <person name="Montfort J."/>
            <person name="Robinson-Rechavi M."/>
            <person name="Bucao C."/>
            <person name="Bouchez O."/>
            <person name="Gislard M."/>
            <person name="Lluch J."/>
            <person name="Milhes M."/>
            <person name="Lampietro C."/>
            <person name="Lopez Roques C."/>
            <person name="Donnadieu C."/>
            <person name="Braasch I."/>
            <person name="Desvignes T."/>
            <person name="Postlethwait J."/>
            <person name="Bobe J."/>
            <person name="Wedekind C."/>
            <person name="Guiguen Y."/>
        </authorList>
    </citation>
    <scope>NUCLEOTIDE SEQUENCE [LARGE SCALE GENOMIC DNA]</scope>
    <source>
        <strain evidence="7">Cs_M1</strain>
        <tissue evidence="7">Blood</tissue>
    </source>
</reference>
<dbReference type="AlphaFoldDB" id="A0AAN8KQA2"/>
<dbReference type="SMART" id="SM00233">
    <property type="entry name" value="PH"/>
    <property type="match status" value="1"/>
</dbReference>
<evidence type="ECO:0000256" key="3">
    <source>
        <dbReference type="SAM" id="Coils"/>
    </source>
</evidence>
<dbReference type="Pfam" id="PF00169">
    <property type="entry name" value="PH"/>
    <property type="match status" value="1"/>
</dbReference>
<keyword evidence="2 3" id="KW-0175">Coiled coil</keyword>
<feature type="compositionally biased region" description="Pro residues" evidence="4">
    <location>
        <begin position="352"/>
        <end position="362"/>
    </location>
</feature>
<organism evidence="7 8">
    <name type="scientific">Coregonus suidteri</name>
    <dbReference type="NCBI Taxonomy" id="861788"/>
    <lineage>
        <taxon>Eukaryota</taxon>
        <taxon>Metazoa</taxon>
        <taxon>Chordata</taxon>
        <taxon>Craniata</taxon>
        <taxon>Vertebrata</taxon>
        <taxon>Euteleostomi</taxon>
        <taxon>Actinopterygii</taxon>
        <taxon>Neopterygii</taxon>
        <taxon>Teleostei</taxon>
        <taxon>Protacanthopterygii</taxon>
        <taxon>Salmoniformes</taxon>
        <taxon>Salmonidae</taxon>
        <taxon>Coregoninae</taxon>
        <taxon>Coregonus</taxon>
    </lineage>
</organism>
<keyword evidence="8" id="KW-1185">Reference proteome</keyword>
<accession>A0AAN8KQA2</accession>
<dbReference type="PROSITE" id="PS50003">
    <property type="entry name" value="PH_DOMAIN"/>
    <property type="match status" value="1"/>
</dbReference>
<dbReference type="SUPFAM" id="SSF50729">
    <property type="entry name" value="PH domain-like"/>
    <property type="match status" value="1"/>
</dbReference>
<dbReference type="Proteomes" id="UP001356427">
    <property type="component" value="Unassembled WGS sequence"/>
</dbReference>
<dbReference type="InterPro" id="IPR011993">
    <property type="entry name" value="PH-like_dom_sf"/>
</dbReference>
<dbReference type="SMART" id="SM00164">
    <property type="entry name" value="TBC"/>
    <property type="match status" value="1"/>
</dbReference>
<dbReference type="PANTHER" id="PTHR47219">
    <property type="entry name" value="RAB GTPASE-ACTIVATING PROTEIN 1-LIKE"/>
    <property type="match status" value="1"/>
</dbReference>
<feature type="domain" description="Rab-GAP TBC" evidence="6">
    <location>
        <begin position="731"/>
        <end position="925"/>
    </location>
</feature>
<feature type="coiled-coil region" evidence="3">
    <location>
        <begin position="552"/>
        <end position="579"/>
    </location>
</feature>
<protein>
    <recommendedName>
        <fullName evidence="9">TBC1 domain family member 2A</fullName>
    </recommendedName>
</protein>
<proteinExistence type="predicted"/>
<evidence type="ECO:0000313" key="7">
    <source>
        <dbReference type="EMBL" id="KAK6298989.1"/>
    </source>
</evidence>
<dbReference type="PROSITE" id="PS50086">
    <property type="entry name" value="TBC_RABGAP"/>
    <property type="match status" value="1"/>
</dbReference>
<dbReference type="GO" id="GO:0005096">
    <property type="term" value="F:GTPase activator activity"/>
    <property type="evidence" value="ECO:0007669"/>
    <property type="project" value="UniProtKB-KW"/>
</dbReference>
<evidence type="ECO:0008006" key="9">
    <source>
        <dbReference type="Google" id="ProtNLM"/>
    </source>
</evidence>
<gene>
    <name evidence="7" type="ORF">J4Q44_G00304990</name>
</gene>
<feature type="compositionally biased region" description="Polar residues" evidence="4">
    <location>
        <begin position="111"/>
        <end position="121"/>
    </location>
</feature>
<feature type="domain" description="PH" evidence="5">
    <location>
        <begin position="159"/>
        <end position="254"/>
    </location>
</feature>
<evidence type="ECO:0000256" key="1">
    <source>
        <dbReference type="ARBA" id="ARBA00022468"/>
    </source>
</evidence>
<evidence type="ECO:0000259" key="5">
    <source>
        <dbReference type="PROSITE" id="PS50003"/>
    </source>
</evidence>
<feature type="compositionally biased region" description="Polar residues" evidence="4">
    <location>
        <begin position="133"/>
        <end position="156"/>
    </location>
</feature>
<evidence type="ECO:0000259" key="6">
    <source>
        <dbReference type="PROSITE" id="PS50086"/>
    </source>
</evidence>